<comment type="function">
    <text evidence="3">Probably deamidates glutamine residues to glutamate on methyl-accepting chemotaxis receptors (MCPs), playing an important role in chemotaxis.</text>
</comment>
<keyword evidence="2 3" id="KW-0378">Hydrolase</keyword>
<dbReference type="AlphaFoldDB" id="A0A068SV33"/>
<dbReference type="GO" id="GO:0006935">
    <property type="term" value="P:chemotaxis"/>
    <property type="evidence" value="ECO:0007669"/>
    <property type="project" value="UniProtKB-UniRule"/>
</dbReference>
<dbReference type="OrthoDB" id="9807202at2"/>
<keyword evidence="4" id="KW-0675">Receptor</keyword>
<dbReference type="HAMAP" id="MF_01440">
    <property type="entry name" value="CheD"/>
    <property type="match status" value="1"/>
</dbReference>
<evidence type="ECO:0000313" key="5">
    <source>
        <dbReference type="Proteomes" id="UP000028181"/>
    </source>
</evidence>
<dbReference type="KEGG" id="ngg:RG540_CH27340"/>
<dbReference type="Gene3D" id="3.30.1330.200">
    <property type="match status" value="1"/>
</dbReference>
<dbReference type="RefSeq" id="WP_038588762.1">
    <property type="nucleotide sequence ID" value="NZ_HG938353.1"/>
</dbReference>
<dbReference type="InterPro" id="IPR038592">
    <property type="entry name" value="CheD-like_sf"/>
</dbReference>
<gene>
    <name evidence="3 4" type="primary">cheD</name>
    <name evidence="4" type="ORF">RG540_CH27340</name>
</gene>
<dbReference type="Proteomes" id="UP000028181">
    <property type="component" value="Chromosome I"/>
</dbReference>
<dbReference type="PATRIC" id="fig|1028800.3.peg.2764"/>
<keyword evidence="1 3" id="KW-0145">Chemotaxis</keyword>
<evidence type="ECO:0000256" key="1">
    <source>
        <dbReference type="ARBA" id="ARBA00022500"/>
    </source>
</evidence>
<accession>A0A068SV33</accession>
<comment type="catalytic activity">
    <reaction evidence="3">
        <text>L-glutaminyl-[protein] + H2O = L-glutamyl-[protein] + NH4(+)</text>
        <dbReference type="Rhea" id="RHEA:16441"/>
        <dbReference type="Rhea" id="RHEA-COMP:10207"/>
        <dbReference type="Rhea" id="RHEA-COMP:10208"/>
        <dbReference type="ChEBI" id="CHEBI:15377"/>
        <dbReference type="ChEBI" id="CHEBI:28938"/>
        <dbReference type="ChEBI" id="CHEBI:29973"/>
        <dbReference type="ChEBI" id="CHEBI:30011"/>
        <dbReference type="EC" id="3.5.1.44"/>
    </reaction>
</comment>
<name>A0A068SV33_NEOGA</name>
<dbReference type="EMBL" id="HG938353">
    <property type="protein sequence ID" value="CDN48900.1"/>
    <property type="molecule type" value="Genomic_DNA"/>
</dbReference>
<dbReference type="EC" id="3.5.1.44" evidence="3"/>
<dbReference type="GO" id="GO:0050568">
    <property type="term" value="F:protein-glutamine glutaminase activity"/>
    <property type="evidence" value="ECO:0007669"/>
    <property type="project" value="UniProtKB-UniRule"/>
</dbReference>
<dbReference type="PANTHER" id="PTHR35147:SF3">
    <property type="entry name" value="CHEMORECEPTOR GLUTAMINE DEAMIDASE CHED 1-RELATED"/>
    <property type="match status" value="1"/>
</dbReference>
<dbReference type="InterPro" id="IPR011324">
    <property type="entry name" value="Cytotoxic_necrot_fac-like_cat"/>
</dbReference>
<dbReference type="GeneID" id="24256421"/>
<dbReference type="CDD" id="cd16352">
    <property type="entry name" value="CheD"/>
    <property type="match status" value="1"/>
</dbReference>
<organism evidence="4 5">
    <name type="scientific">Neorhizobium galegae bv. orientalis str. HAMBI 540</name>
    <dbReference type="NCBI Taxonomy" id="1028800"/>
    <lineage>
        <taxon>Bacteria</taxon>
        <taxon>Pseudomonadati</taxon>
        <taxon>Pseudomonadota</taxon>
        <taxon>Alphaproteobacteria</taxon>
        <taxon>Hyphomicrobiales</taxon>
        <taxon>Rhizobiaceae</taxon>
        <taxon>Rhizobium/Agrobacterium group</taxon>
        <taxon>Neorhizobium</taxon>
    </lineage>
</organism>
<protein>
    <recommendedName>
        <fullName evidence="3">Probable chemoreceptor glutamine deamidase CheD</fullName>
        <ecNumber evidence="3">3.5.1.44</ecNumber>
    </recommendedName>
</protein>
<dbReference type="InterPro" id="IPR005659">
    <property type="entry name" value="Chemorcpt_Glu_NH3ase_CheD"/>
</dbReference>
<comment type="similarity">
    <text evidence="3">Belongs to the CheD family.</text>
</comment>
<dbReference type="PANTHER" id="PTHR35147">
    <property type="entry name" value="CHEMORECEPTOR GLUTAMINE DEAMIDASE CHED-RELATED"/>
    <property type="match status" value="1"/>
</dbReference>
<evidence type="ECO:0000256" key="2">
    <source>
        <dbReference type="ARBA" id="ARBA00022801"/>
    </source>
</evidence>
<dbReference type="SUPFAM" id="SSF64438">
    <property type="entry name" value="CNF1/YfiH-like putative cysteine hydrolases"/>
    <property type="match status" value="1"/>
</dbReference>
<dbReference type="Pfam" id="PF03975">
    <property type="entry name" value="CheD"/>
    <property type="match status" value="1"/>
</dbReference>
<evidence type="ECO:0000313" key="4">
    <source>
        <dbReference type="EMBL" id="CDN48900.1"/>
    </source>
</evidence>
<proteinExistence type="inferred from homology"/>
<evidence type="ECO:0000256" key="3">
    <source>
        <dbReference type="HAMAP-Rule" id="MF_01440"/>
    </source>
</evidence>
<dbReference type="HOGENOM" id="CLU_087854_0_1_5"/>
<reference evidence="5" key="1">
    <citation type="journal article" date="2014" name="BMC Genomics">
        <title>Genome sequencing of two Neorhizobium galegae strains reveals a noeT gene responsible for the unusual acetylation of the nodulation factors.</title>
        <authorList>
            <person name="Osterman J."/>
            <person name="Marsh J."/>
            <person name="Laine P.K."/>
            <person name="Zeng Z."/>
            <person name="Alatalo E."/>
            <person name="Sullivan J.T."/>
            <person name="Young J.P."/>
            <person name="Thomas-Oates J."/>
            <person name="Paulin L."/>
            <person name="Lindstrom K."/>
        </authorList>
    </citation>
    <scope>NUCLEOTIDE SEQUENCE [LARGE SCALE GENOMIC DNA]</scope>
    <source>
        <strain evidence="5">HAMBI 540</strain>
    </source>
</reference>
<sequence length="175" mass="18794">MNFAGSHHIHVIGGQYAVSADPDTVLMTVLGSCVSACIYDSTTNIGGMNHFILPTSGGLEITQHPERYGDLAMRALVDDLCSLGAERRNLRAKLFGGRTHKCSGYDPGLLNAAFARRFLQAEGIKLVDSSLGDDLARWVAFHPTTGSVQMRITAVTMPDTSIPRIAGATARATRY</sequence>
<dbReference type="eggNOG" id="COG1871">
    <property type="taxonomic scope" value="Bacteria"/>
</dbReference>
<keyword evidence="5" id="KW-1185">Reference proteome</keyword>